<feature type="transmembrane region" description="Helical" evidence="1">
    <location>
        <begin position="213"/>
        <end position="233"/>
    </location>
</feature>
<dbReference type="Pfam" id="PF02517">
    <property type="entry name" value="Rce1-like"/>
    <property type="match status" value="1"/>
</dbReference>
<keyword evidence="3" id="KW-0645">Protease</keyword>
<name>A0A316TDF4_9ACTN</name>
<feature type="transmembrane region" description="Helical" evidence="1">
    <location>
        <begin position="150"/>
        <end position="167"/>
    </location>
</feature>
<organism evidence="3 4">
    <name type="scientific">Nocardioides silvaticus</name>
    <dbReference type="NCBI Taxonomy" id="2201891"/>
    <lineage>
        <taxon>Bacteria</taxon>
        <taxon>Bacillati</taxon>
        <taxon>Actinomycetota</taxon>
        <taxon>Actinomycetes</taxon>
        <taxon>Propionibacteriales</taxon>
        <taxon>Nocardioidaceae</taxon>
        <taxon>Nocardioides</taxon>
    </lineage>
</organism>
<evidence type="ECO:0000313" key="3">
    <source>
        <dbReference type="EMBL" id="PWN01818.1"/>
    </source>
</evidence>
<reference evidence="3 4" key="1">
    <citation type="submission" date="2018-05" db="EMBL/GenBank/DDBJ databases">
        <title>Nocardioides silvaticus genome.</title>
        <authorList>
            <person name="Li C."/>
            <person name="Wang G."/>
        </authorList>
    </citation>
    <scope>NUCLEOTIDE SEQUENCE [LARGE SCALE GENOMIC DNA]</scope>
    <source>
        <strain evidence="3 4">CCTCC AB 2018079</strain>
    </source>
</reference>
<keyword evidence="1" id="KW-0472">Membrane</keyword>
<dbReference type="Proteomes" id="UP000245507">
    <property type="component" value="Unassembled WGS sequence"/>
</dbReference>
<feature type="transmembrane region" description="Helical" evidence="1">
    <location>
        <begin position="64"/>
        <end position="86"/>
    </location>
</feature>
<dbReference type="AlphaFoldDB" id="A0A316TDF4"/>
<sequence length="310" mass="32151">MPSAETGAAGLRYHQLHRLGRTGWTRTVLGSAGLALGLLVTAQVVGGIYLGVGEPFGEISTDPLTPVGLAFVTGTLALAVPLTVVTSRLVHELPRGWVSSVVGRIRWRWLLVCSGLAAVALGASIGLSLLLPETGGASLEGTAGEVTDRTIAFALIIVLAIPLQAAGEEYGFRGYLTQAVGGIAPGRVGAAVAVVVPALLFALAHGVQDPPVFVDRFAFGLVAGLLVIATGGLEAGIAMHVLNNWVFFGLALVFGDISEALAPVAGTWWLLPVTFVQSLGYLALVLWVGRLRGVETATEQVVLEAKRPRV</sequence>
<keyword evidence="3" id="KW-0378">Hydrolase</keyword>
<evidence type="ECO:0000313" key="4">
    <source>
        <dbReference type="Proteomes" id="UP000245507"/>
    </source>
</evidence>
<comment type="caution">
    <text evidence="3">The sequence shown here is derived from an EMBL/GenBank/DDBJ whole genome shotgun (WGS) entry which is preliminary data.</text>
</comment>
<feature type="transmembrane region" description="Helical" evidence="1">
    <location>
        <begin position="245"/>
        <end position="262"/>
    </location>
</feature>
<feature type="transmembrane region" description="Helical" evidence="1">
    <location>
        <begin position="28"/>
        <end position="52"/>
    </location>
</feature>
<dbReference type="InterPro" id="IPR003675">
    <property type="entry name" value="Rce1/LyrA-like_dom"/>
</dbReference>
<feature type="transmembrane region" description="Helical" evidence="1">
    <location>
        <begin position="188"/>
        <end position="207"/>
    </location>
</feature>
<feature type="domain" description="CAAX prenyl protease 2/Lysostaphin resistance protein A-like" evidence="2">
    <location>
        <begin position="153"/>
        <end position="246"/>
    </location>
</feature>
<evidence type="ECO:0000259" key="2">
    <source>
        <dbReference type="Pfam" id="PF02517"/>
    </source>
</evidence>
<keyword evidence="1" id="KW-0812">Transmembrane</keyword>
<dbReference type="GO" id="GO:0004175">
    <property type="term" value="F:endopeptidase activity"/>
    <property type="evidence" value="ECO:0007669"/>
    <property type="project" value="UniProtKB-ARBA"/>
</dbReference>
<keyword evidence="1" id="KW-1133">Transmembrane helix</keyword>
<accession>A0A316TDF4</accession>
<keyword evidence="3" id="KW-0482">Metalloprotease</keyword>
<feature type="transmembrane region" description="Helical" evidence="1">
    <location>
        <begin position="268"/>
        <end position="288"/>
    </location>
</feature>
<evidence type="ECO:0000256" key="1">
    <source>
        <dbReference type="SAM" id="Phobius"/>
    </source>
</evidence>
<feature type="transmembrane region" description="Helical" evidence="1">
    <location>
        <begin position="107"/>
        <end position="130"/>
    </location>
</feature>
<dbReference type="OrthoDB" id="2680086at2"/>
<gene>
    <name evidence="3" type="ORF">DJ010_17495</name>
</gene>
<protein>
    <submittedName>
        <fullName evidence="3">CPBP family intramembrane metalloprotease domain-containing protein</fullName>
    </submittedName>
</protein>
<dbReference type="GO" id="GO:0008237">
    <property type="term" value="F:metallopeptidase activity"/>
    <property type="evidence" value="ECO:0007669"/>
    <property type="project" value="UniProtKB-KW"/>
</dbReference>
<dbReference type="EMBL" id="QGDD01000008">
    <property type="protein sequence ID" value="PWN01818.1"/>
    <property type="molecule type" value="Genomic_DNA"/>
</dbReference>
<dbReference type="GO" id="GO:0080120">
    <property type="term" value="P:CAAX-box protein maturation"/>
    <property type="evidence" value="ECO:0007669"/>
    <property type="project" value="UniProtKB-ARBA"/>
</dbReference>
<dbReference type="RefSeq" id="WP_109696111.1">
    <property type="nucleotide sequence ID" value="NZ_QGDD01000008.1"/>
</dbReference>
<dbReference type="GO" id="GO:0006508">
    <property type="term" value="P:proteolysis"/>
    <property type="evidence" value="ECO:0007669"/>
    <property type="project" value="UniProtKB-KW"/>
</dbReference>
<proteinExistence type="predicted"/>
<keyword evidence="4" id="KW-1185">Reference proteome</keyword>